<comment type="similarity">
    <text evidence="1">Belongs to the leucine-binding protein family.</text>
</comment>
<dbReference type="AlphaFoldDB" id="A0A918QCE6"/>
<dbReference type="Pfam" id="PF13458">
    <property type="entry name" value="Peripla_BP_6"/>
    <property type="match status" value="1"/>
</dbReference>
<dbReference type="Gene3D" id="3.40.50.2300">
    <property type="match status" value="2"/>
</dbReference>
<dbReference type="EMBL" id="BMWX01000010">
    <property type="protein sequence ID" value="GGZ41014.1"/>
    <property type="molecule type" value="Genomic_DNA"/>
</dbReference>
<evidence type="ECO:0000313" key="5">
    <source>
        <dbReference type="Proteomes" id="UP000619457"/>
    </source>
</evidence>
<reference evidence="4" key="1">
    <citation type="journal article" date="2014" name="Int. J. Syst. Evol. Microbiol.">
        <title>Complete genome sequence of Corynebacterium casei LMG S-19264T (=DSM 44701T), isolated from a smear-ripened cheese.</title>
        <authorList>
            <consortium name="US DOE Joint Genome Institute (JGI-PGF)"/>
            <person name="Walter F."/>
            <person name="Albersmeier A."/>
            <person name="Kalinowski J."/>
            <person name="Ruckert C."/>
        </authorList>
    </citation>
    <scope>NUCLEOTIDE SEQUENCE</scope>
    <source>
        <strain evidence="4">KCTC 12368</strain>
    </source>
</reference>
<name>A0A918QCE6_9BACT</name>
<dbReference type="InterPro" id="IPR028082">
    <property type="entry name" value="Peripla_BP_I"/>
</dbReference>
<sequence length="547" mass="61711">MIFFATAASAQQTGKGYSSAVRLIDSGQTQQAMEELRPYLDYKNYGQLALYARYHFARAAYKNNQYQLAQATLQELIDNYKWEKEDDAYFLLAQSYFAQNKAIDGLKQINQIKSPEVQEEASKASYQYLSQNASVSLLVANFPSYQSNKGYSLALKELLLKQSSLTTNEKQILNDLNQRDLAGDGSTEQTWQKVENNTLDIAVVLPFNYQGGSGVKRLKSNNFVFELYQGIELAVKEAKAKGLQINVRTFDTERKDDVVRKVLQDPFFKQANIIIGPIYPEETELVATFADMHQIPFINPLSNISTTLGSSEYAYLFRPSTEIIVDKILAHSKSHLKGNRIALAYSASSRDELMASQFADEARKKGYQVILNQKVTSSNIRGFLESAGMKPGMTAKVDQVVIFSDDPYIASPSLALMESLSTTVPIFVMDSWLYFNFANFEMLDDANINYLGNNMVNFDNPETEEFRAKFYEQYKSYPGPNTYIGYDVTSWVASTINPNKGFDFQKNLNQRGYSTGGLGYGVDFGNSHSNRYVPVLKMEKGKLIEIK</sequence>
<organism evidence="4 5">
    <name type="scientific">Echinicola pacifica</name>
    <dbReference type="NCBI Taxonomy" id="346377"/>
    <lineage>
        <taxon>Bacteria</taxon>
        <taxon>Pseudomonadati</taxon>
        <taxon>Bacteroidota</taxon>
        <taxon>Cytophagia</taxon>
        <taxon>Cytophagales</taxon>
        <taxon>Cyclobacteriaceae</taxon>
        <taxon>Echinicola</taxon>
    </lineage>
</organism>
<reference evidence="4" key="2">
    <citation type="submission" date="2020-09" db="EMBL/GenBank/DDBJ databases">
        <authorList>
            <person name="Sun Q."/>
            <person name="Kim S."/>
        </authorList>
    </citation>
    <scope>NUCLEOTIDE SEQUENCE</scope>
    <source>
        <strain evidence="4">KCTC 12368</strain>
    </source>
</reference>
<evidence type="ECO:0000256" key="2">
    <source>
        <dbReference type="ARBA" id="ARBA00022729"/>
    </source>
</evidence>
<evidence type="ECO:0000259" key="3">
    <source>
        <dbReference type="Pfam" id="PF13458"/>
    </source>
</evidence>
<dbReference type="Gene3D" id="1.25.40.10">
    <property type="entry name" value="Tetratricopeptide repeat domain"/>
    <property type="match status" value="1"/>
</dbReference>
<dbReference type="CDD" id="cd06268">
    <property type="entry name" value="PBP1_ABC_transporter_LIVBP-like"/>
    <property type="match status" value="1"/>
</dbReference>
<accession>A0A918QCE6</accession>
<evidence type="ECO:0000313" key="4">
    <source>
        <dbReference type="EMBL" id="GGZ41014.1"/>
    </source>
</evidence>
<keyword evidence="2" id="KW-0732">Signal</keyword>
<dbReference type="SUPFAM" id="SSF53822">
    <property type="entry name" value="Periplasmic binding protein-like I"/>
    <property type="match status" value="1"/>
</dbReference>
<dbReference type="InterPro" id="IPR028081">
    <property type="entry name" value="Leu-bd"/>
</dbReference>
<dbReference type="InterPro" id="IPR011990">
    <property type="entry name" value="TPR-like_helical_dom_sf"/>
</dbReference>
<keyword evidence="5" id="KW-1185">Reference proteome</keyword>
<proteinExistence type="inferred from homology"/>
<evidence type="ECO:0000256" key="1">
    <source>
        <dbReference type="ARBA" id="ARBA00010062"/>
    </source>
</evidence>
<feature type="domain" description="Leucine-binding protein" evidence="3">
    <location>
        <begin position="229"/>
        <end position="494"/>
    </location>
</feature>
<dbReference type="Proteomes" id="UP000619457">
    <property type="component" value="Unassembled WGS sequence"/>
</dbReference>
<gene>
    <name evidence="4" type="ORF">GCM10007049_37920</name>
</gene>
<protein>
    <recommendedName>
        <fullName evidence="3">Leucine-binding protein domain-containing protein</fullName>
    </recommendedName>
</protein>
<comment type="caution">
    <text evidence="4">The sequence shown here is derived from an EMBL/GenBank/DDBJ whole genome shotgun (WGS) entry which is preliminary data.</text>
</comment>